<proteinExistence type="inferred from homology"/>
<dbReference type="GO" id="GO:1990281">
    <property type="term" value="C:efflux pump complex"/>
    <property type="evidence" value="ECO:0007669"/>
    <property type="project" value="TreeGrafter"/>
</dbReference>
<dbReference type="PANTHER" id="PTHR30026:SF20">
    <property type="entry name" value="OUTER MEMBRANE PROTEIN TOLC"/>
    <property type="match status" value="1"/>
</dbReference>
<dbReference type="InterPro" id="IPR051906">
    <property type="entry name" value="TolC-like"/>
</dbReference>
<evidence type="ECO:0000313" key="8">
    <source>
        <dbReference type="EMBL" id="SFL49022.1"/>
    </source>
</evidence>
<keyword evidence="5" id="KW-0812">Transmembrane</keyword>
<dbReference type="Gene3D" id="1.20.1600.10">
    <property type="entry name" value="Outer membrane efflux proteins (OEP)"/>
    <property type="match status" value="1"/>
</dbReference>
<organism evidence="8 9">
    <name type="scientific">Pelosinus propionicus DSM 13327</name>
    <dbReference type="NCBI Taxonomy" id="1123291"/>
    <lineage>
        <taxon>Bacteria</taxon>
        <taxon>Bacillati</taxon>
        <taxon>Bacillota</taxon>
        <taxon>Negativicutes</taxon>
        <taxon>Selenomonadales</taxon>
        <taxon>Sporomusaceae</taxon>
        <taxon>Pelosinus</taxon>
    </lineage>
</organism>
<dbReference type="GO" id="GO:0015562">
    <property type="term" value="F:efflux transmembrane transporter activity"/>
    <property type="evidence" value="ECO:0007669"/>
    <property type="project" value="InterPro"/>
</dbReference>
<protein>
    <submittedName>
        <fullName evidence="8">Outer membrane protein TolC</fullName>
    </submittedName>
</protein>
<dbReference type="AlphaFoldDB" id="A0A1I4I3L9"/>
<evidence type="ECO:0000256" key="5">
    <source>
        <dbReference type="ARBA" id="ARBA00022692"/>
    </source>
</evidence>
<dbReference type="EMBL" id="FOTS01000006">
    <property type="protein sequence ID" value="SFL49022.1"/>
    <property type="molecule type" value="Genomic_DNA"/>
</dbReference>
<keyword evidence="7" id="KW-0998">Cell outer membrane</keyword>
<evidence type="ECO:0000256" key="1">
    <source>
        <dbReference type="ARBA" id="ARBA00004442"/>
    </source>
</evidence>
<evidence type="ECO:0000256" key="4">
    <source>
        <dbReference type="ARBA" id="ARBA00022452"/>
    </source>
</evidence>
<evidence type="ECO:0000256" key="2">
    <source>
        <dbReference type="ARBA" id="ARBA00007613"/>
    </source>
</evidence>
<evidence type="ECO:0000313" key="9">
    <source>
        <dbReference type="Proteomes" id="UP000199520"/>
    </source>
</evidence>
<dbReference type="PANTHER" id="PTHR30026">
    <property type="entry name" value="OUTER MEMBRANE PROTEIN TOLC"/>
    <property type="match status" value="1"/>
</dbReference>
<keyword evidence="6" id="KW-0472">Membrane</keyword>
<dbReference type="STRING" id="1123291.SAMN04490355_1006106"/>
<dbReference type="GO" id="GO:0015288">
    <property type="term" value="F:porin activity"/>
    <property type="evidence" value="ECO:0007669"/>
    <property type="project" value="TreeGrafter"/>
</dbReference>
<evidence type="ECO:0000256" key="6">
    <source>
        <dbReference type="ARBA" id="ARBA00023136"/>
    </source>
</evidence>
<evidence type="ECO:0000256" key="7">
    <source>
        <dbReference type="ARBA" id="ARBA00023237"/>
    </source>
</evidence>
<comment type="similarity">
    <text evidence="2">Belongs to the outer membrane factor (OMF) (TC 1.B.17) family.</text>
</comment>
<accession>A0A1I4I3L9</accession>
<gene>
    <name evidence="8" type="ORF">SAMN04490355_1006106</name>
</gene>
<dbReference type="OrthoDB" id="1680428at2"/>
<dbReference type="RefSeq" id="WP_090933430.1">
    <property type="nucleotide sequence ID" value="NZ_FOTS01000006.1"/>
</dbReference>
<dbReference type="Proteomes" id="UP000199520">
    <property type="component" value="Unassembled WGS sequence"/>
</dbReference>
<comment type="subcellular location">
    <subcellularLocation>
        <location evidence="1">Cell outer membrane</location>
    </subcellularLocation>
</comment>
<keyword evidence="9" id="KW-1185">Reference proteome</keyword>
<evidence type="ECO:0000256" key="3">
    <source>
        <dbReference type="ARBA" id="ARBA00022448"/>
    </source>
</evidence>
<reference evidence="9" key="1">
    <citation type="submission" date="2016-10" db="EMBL/GenBank/DDBJ databases">
        <authorList>
            <person name="Varghese N."/>
            <person name="Submissions S."/>
        </authorList>
    </citation>
    <scope>NUCLEOTIDE SEQUENCE [LARGE SCALE GENOMIC DNA]</scope>
    <source>
        <strain evidence="9">DSM 13327</strain>
    </source>
</reference>
<keyword evidence="4" id="KW-1134">Transmembrane beta strand</keyword>
<dbReference type="GO" id="GO:0009279">
    <property type="term" value="C:cell outer membrane"/>
    <property type="evidence" value="ECO:0007669"/>
    <property type="project" value="UniProtKB-SubCell"/>
</dbReference>
<name>A0A1I4I3L9_9FIRM</name>
<sequence length="432" mass="47965">MNVGRWFRCKVLSLTAMLVLGFIIPVMAEQAQETLSLKEIVDTAVKNNPAVIESQKRWEEKEARIPLAKAWANPQFGIMKDDIPKSSLNPFDAMMTEYTFTQDIMNPSKLKAMGKMAGSDAAMTKANYQDKQMEAYAAAKTAYYDLLYADKALEIGKENQQLMGQLVQIAQVNYSTGMVPLQDALRAQTEFSKMTTDLLSMASMAAVAQAKVNTVLGRTADTPLAVKEEFSAPPPDFDLTKLQTEAQAGKPAVVGMERQVEMAKNGVELAKKQQLPDYQFSIGYKDRKQTMMDTTPDTWKMEVMVMLPIWQGKNKAEIKSAEASLGAAQASLSNMQNMTDLDLQMALTEAQSAWRQIDLYKNTVIPQAEQTYQAGVVSYTNGKVDFMAVLDSLNALRNVRLDYYKARVNYEKAVANLEKAVGKPLFTSGTQP</sequence>
<keyword evidence="3" id="KW-0813">Transport</keyword>
<dbReference type="SUPFAM" id="SSF56954">
    <property type="entry name" value="Outer membrane efflux proteins (OEP)"/>
    <property type="match status" value="1"/>
</dbReference>
<dbReference type="InterPro" id="IPR003423">
    <property type="entry name" value="OMP_efflux"/>
</dbReference>
<dbReference type="Pfam" id="PF02321">
    <property type="entry name" value="OEP"/>
    <property type="match status" value="2"/>
</dbReference>